<gene>
    <name evidence="8" type="ORF">UX92_C0004G0009</name>
</gene>
<evidence type="ECO:0000256" key="6">
    <source>
        <dbReference type="RuleBase" id="RU362042"/>
    </source>
</evidence>
<dbReference type="SUPFAM" id="SSF51306">
    <property type="entry name" value="LexA/Signal peptidase"/>
    <property type="match status" value="1"/>
</dbReference>
<comment type="similarity">
    <text evidence="2 6">Belongs to the peptidase S26 family.</text>
</comment>
<dbReference type="InterPro" id="IPR019533">
    <property type="entry name" value="Peptidase_S26"/>
</dbReference>
<reference evidence="8 9" key="1">
    <citation type="journal article" date="2015" name="Nature">
        <title>rRNA introns, odd ribosomes, and small enigmatic genomes across a large radiation of phyla.</title>
        <authorList>
            <person name="Brown C.T."/>
            <person name="Hug L.A."/>
            <person name="Thomas B.C."/>
            <person name="Sharon I."/>
            <person name="Castelle C.J."/>
            <person name="Singh A."/>
            <person name="Wilkins M.J."/>
            <person name="Williams K.H."/>
            <person name="Banfield J.F."/>
        </authorList>
    </citation>
    <scope>NUCLEOTIDE SEQUENCE [LARGE SCALE GENOMIC DNA]</scope>
</reference>
<evidence type="ECO:0000256" key="2">
    <source>
        <dbReference type="ARBA" id="ARBA00009370"/>
    </source>
</evidence>
<dbReference type="PANTHER" id="PTHR43390">
    <property type="entry name" value="SIGNAL PEPTIDASE I"/>
    <property type="match status" value="1"/>
</dbReference>
<accession>A0A0G1SL23</accession>
<dbReference type="AlphaFoldDB" id="A0A0G1SL23"/>
<dbReference type="CDD" id="cd06530">
    <property type="entry name" value="S26_SPase_I"/>
    <property type="match status" value="1"/>
</dbReference>
<dbReference type="GO" id="GO:0016020">
    <property type="term" value="C:membrane"/>
    <property type="evidence" value="ECO:0007669"/>
    <property type="project" value="UniProtKB-SubCell"/>
</dbReference>
<feature type="transmembrane region" description="Helical" evidence="6">
    <location>
        <begin position="12"/>
        <end position="31"/>
    </location>
</feature>
<dbReference type="Proteomes" id="UP000034565">
    <property type="component" value="Unassembled WGS sequence"/>
</dbReference>
<dbReference type="PROSITE" id="PS00761">
    <property type="entry name" value="SPASE_I_3"/>
    <property type="match status" value="1"/>
</dbReference>
<proteinExistence type="inferred from homology"/>
<evidence type="ECO:0000256" key="1">
    <source>
        <dbReference type="ARBA" id="ARBA00000677"/>
    </source>
</evidence>
<dbReference type="PATRIC" id="fig|1618354.3.peg.150"/>
<feature type="active site" evidence="5">
    <location>
        <position position="83"/>
    </location>
</feature>
<dbReference type="InterPro" id="IPR019757">
    <property type="entry name" value="Pept_S26A_signal_pept_1_Lys-AS"/>
</dbReference>
<organism evidence="8 9">
    <name type="scientific">Candidatus Amesbacteria bacterium GW2011_GWA1_47_20</name>
    <dbReference type="NCBI Taxonomy" id="1618354"/>
    <lineage>
        <taxon>Bacteria</taxon>
        <taxon>Candidatus Amesiibacteriota</taxon>
    </lineage>
</organism>
<dbReference type="PRINTS" id="PR00727">
    <property type="entry name" value="LEADERPTASE"/>
</dbReference>
<feature type="domain" description="Peptidase S26" evidence="7">
    <location>
        <begin position="13"/>
        <end position="170"/>
    </location>
</feature>
<comment type="catalytic activity">
    <reaction evidence="1 6">
        <text>Cleavage of hydrophobic, N-terminal signal or leader sequences from secreted and periplasmic proteins.</text>
        <dbReference type="EC" id="3.4.21.89"/>
    </reaction>
</comment>
<dbReference type="PANTHER" id="PTHR43390:SF1">
    <property type="entry name" value="CHLOROPLAST PROCESSING PEPTIDASE"/>
    <property type="match status" value="1"/>
</dbReference>
<keyword evidence="6" id="KW-1133">Transmembrane helix</keyword>
<dbReference type="NCBIfam" id="TIGR02227">
    <property type="entry name" value="sigpep_I_bact"/>
    <property type="match status" value="1"/>
</dbReference>
<protein>
    <recommendedName>
        <fullName evidence="3 6">Signal peptidase I</fullName>
        <ecNumber evidence="3 6">3.4.21.89</ecNumber>
    </recommendedName>
</protein>
<evidence type="ECO:0000259" key="7">
    <source>
        <dbReference type="Pfam" id="PF10502"/>
    </source>
</evidence>
<dbReference type="GO" id="GO:0009003">
    <property type="term" value="F:signal peptidase activity"/>
    <property type="evidence" value="ECO:0007669"/>
    <property type="project" value="UniProtKB-EC"/>
</dbReference>
<dbReference type="InterPro" id="IPR019758">
    <property type="entry name" value="Pept_S26A_signal_pept_1_CS"/>
</dbReference>
<dbReference type="Pfam" id="PF10502">
    <property type="entry name" value="Peptidase_S26"/>
    <property type="match status" value="1"/>
</dbReference>
<evidence type="ECO:0000313" key="8">
    <source>
        <dbReference type="EMBL" id="KKU70132.1"/>
    </source>
</evidence>
<dbReference type="InterPro" id="IPR000223">
    <property type="entry name" value="Pept_S26A_signal_pept_1"/>
</dbReference>
<keyword evidence="6" id="KW-0645">Protease</keyword>
<comment type="caution">
    <text evidence="8">The sequence shown here is derived from an EMBL/GenBank/DDBJ whole genome shotgun (WGS) entry which is preliminary data.</text>
</comment>
<dbReference type="GO" id="GO:0006465">
    <property type="term" value="P:signal peptide processing"/>
    <property type="evidence" value="ECO:0007669"/>
    <property type="project" value="InterPro"/>
</dbReference>
<dbReference type="Gene3D" id="2.10.109.10">
    <property type="entry name" value="Umud Fragment, subunit A"/>
    <property type="match status" value="1"/>
</dbReference>
<dbReference type="PROSITE" id="PS00760">
    <property type="entry name" value="SPASE_I_2"/>
    <property type="match status" value="1"/>
</dbReference>
<evidence type="ECO:0000256" key="5">
    <source>
        <dbReference type="PIRSR" id="PIRSR600223-1"/>
    </source>
</evidence>
<evidence type="ECO:0000256" key="3">
    <source>
        <dbReference type="ARBA" id="ARBA00013208"/>
    </source>
</evidence>
<evidence type="ECO:0000256" key="4">
    <source>
        <dbReference type="ARBA" id="ARBA00022801"/>
    </source>
</evidence>
<feature type="active site" evidence="5">
    <location>
        <position position="40"/>
    </location>
</feature>
<dbReference type="InterPro" id="IPR036286">
    <property type="entry name" value="LexA/Signal_pep-like_sf"/>
</dbReference>
<sequence>MRLRRGLMVLDALQPVVMAFAVFMMIYLFLFQPHKVDGNSMYPNFHDKEYILTDKVSYRRSDPQRGDVVIFHAPPPANNDYIKRVIGLPGETIMVRNGHILINGQQLPEAYLPATFQTIEKSFLREAVPYQIPAGYYVVLGDNRNYSSDSREFGPISKKAVVGKAWVRYWPVGRFGPVPHERYRFFNP</sequence>
<keyword evidence="6" id="KW-0472">Membrane</keyword>
<dbReference type="EMBL" id="LCOA01000004">
    <property type="protein sequence ID" value="KKU70132.1"/>
    <property type="molecule type" value="Genomic_DNA"/>
</dbReference>
<keyword evidence="4 6" id="KW-0378">Hydrolase</keyword>
<evidence type="ECO:0000313" key="9">
    <source>
        <dbReference type="Proteomes" id="UP000034565"/>
    </source>
</evidence>
<dbReference type="EC" id="3.4.21.89" evidence="3 6"/>
<comment type="subcellular location">
    <subcellularLocation>
        <location evidence="6">Membrane</location>
        <topology evidence="6">Single-pass type II membrane protein</topology>
    </subcellularLocation>
</comment>
<keyword evidence="6" id="KW-0812">Transmembrane</keyword>
<dbReference type="GO" id="GO:0004252">
    <property type="term" value="F:serine-type endopeptidase activity"/>
    <property type="evidence" value="ECO:0007669"/>
    <property type="project" value="InterPro"/>
</dbReference>
<name>A0A0G1SL23_9BACT</name>